<dbReference type="AlphaFoldDB" id="A0A840SK81"/>
<comment type="caution">
    <text evidence="2">The sequence shown here is derived from an EMBL/GenBank/DDBJ whole genome shotgun (WGS) entry which is preliminary data.</text>
</comment>
<reference evidence="2 3" key="1">
    <citation type="submission" date="2020-08" db="EMBL/GenBank/DDBJ databases">
        <title>Genomic Encyclopedia of Type Strains, Phase IV (KMG-IV): sequencing the most valuable type-strain genomes for metagenomic binning, comparative biology and taxonomic classification.</title>
        <authorList>
            <person name="Goeker M."/>
        </authorList>
    </citation>
    <scope>NUCLEOTIDE SEQUENCE [LARGE SCALE GENOMIC DNA]</scope>
    <source>
        <strain evidence="2 3">DSM 101730</strain>
    </source>
</reference>
<name>A0A840SK81_9RHOB</name>
<gene>
    <name evidence="2" type="ORF">HNP73_001091</name>
</gene>
<sequence>MTFLLRSSAAAAIFGLSITSAAFAQQASQQHQTPYSGTGAAPVCTQLERIHGIRGEDCGKLSLEELAKKKIDRDNT</sequence>
<evidence type="ECO:0008006" key="4">
    <source>
        <dbReference type="Google" id="ProtNLM"/>
    </source>
</evidence>
<evidence type="ECO:0000256" key="1">
    <source>
        <dbReference type="SAM" id="SignalP"/>
    </source>
</evidence>
<organism evidence="2 3">
    <name type="scientific">Amaricoccus macauensis</name>
    <dbReference type="NCBI Taxonomy" id="57001"/>
    <lineage>
        <taxon>Bacteria</taxon>
        <taxon>Pseudomonadati</taxon>
        <taxon>Pseudomonadota</taxon>
        <taxon>Alphaproteobacteria</taxon>
        <taxon>Rhodobacterales</taxon>
        <taxon>Paracoccaceae</taxon>
        <taxon>Amaricoccus</taxon>
    </lineage>
</organism>
<keyword evidence="3" id="KW-1185">Reference proteome</keyword>
<accession>A0A840SK81</accession>
<dbReference type="RefSeq" id="WP_184147567.1">
    <property type="nucleotide sequence ID" value="NZ_JACHFM010000001.1"/>
</dbReference>
<dbReference type="Proteomes" id="UP000549457">
    <property type="component" value="Unassembled WGS sequence"/>
</dbReference>
<evidence type="ECO:0000313" key="3">
    <source>
        <dbReference type="Proteomes" id="UP000549457"/>
    </source>
</evidence>
<protein>
    <recommendedName>
        <fullName evidence="4">YARHG domain-containing protein</fullName>
    </recommendedName>
</protein>
<feature type="signal peptide" evidence="1">
    <location>
        <begin position="1"/>
        <end position="24"/>
    </location>
</feature>
<evidence type="ECO:0000313" key="2">
    <source>
        <dbReference type="EMBL" id="MBB5221170.1"/>
    </source>
</evidence>
<keyword evidence="1" id="KW-0732">Signal</keyword>
<proteinExistence type="predicted"/>
<dbReference type="EMBL" id="JACHFM010000001">
    <property type="protein sequence ID" value="MBB5221170.1"/>
    <property type="molecule type" value="Genomic_DNA"/>
</dbReference>
<feature type="chain" id="PRO_5033055105" description="YARHG domain-containing protein" evidence="1">
    <location>
        <begin position="25"/>
        <end position="76"/>
    </location>
</feature>